<dbReference type="InParanoid" id="B2VZA9"/>
<proteinExistence type="predicted"/>
<evidence type="ECO:0008006" key="4">
    <source>
        <dbReference type="Google" id="ProtNLM"/>
    </source>
</evidence>
<name>B2VZA9_PYRTR</name>
<feature type="compositionally biased region" description="Low complexity" evidence="1">
    <location>
        <begin position="213"/>
        <end position="226"/>
    </location>
</feature>
<protein>
    <recommendedName>
        <fullName evidence="4">F-box domain-containing protein</fullName>
    </recommendedName>
</protein>
<dbReference type="KEGG" id="ptrr:6340972"/>
<feature type="region of interest" description="Disordered" evidence="1">
    <location>
        <begin position="190"/>
        <end position="297"/>
    </location>
</feature>
<evidence type="ECO:0000313" key="2">
    <source>
        <dbReference type="EMBL" id="EDU45272.1"/>
    </source>
</evidence>
<dbReference type="EMBL" id="DS231616">
    <property type="protein sequence ID" value="EDU45272.1"/>
    <property type="molecule type" value="Genomic_DNA"/>
</dbReference>
<organism evidence="2 3">
    <name type="scientific">Pyrenophora tritici-repentis (strain Pt-1C-BFP)</name>
    <name type="common">Wheat tan spot fungus</name>
    <name type="synonym">Drechslera tritici-repentis</name>
    <dbReference type="NCBI Taxonomy" id="426418"/>
    <lineage>
        <taxon>Eukaryota</taxon>
        <taxon>Fungi</taxon>
        <taxon>Dikarya</taxon>
        <taxon>Ascomycota</taxon>
        <taxon>Pezizomycotina</taxon>
        <taxon>Dothideomycetes</taxon>
        <taxon>Pleosporomycetidae</taxon>
        <taxon>Pleosporales</taxon>
        <taxon>Pleosporineae</taxon>
        <taxon>Pleosporaceae</taxon>
        <taxon>Pyrenophora</taxon>
    </lineage>
</organism>
<evidence type="ECO:0000256" key="1">
    <source>
        <dbReference type="SAM" id="MobiDB-lite"/>
    </source>
</evidence>
<dbReference type="InterPro" id="IPR038883">
    <property type="entry name" value="AN11006-like"/>
</dbReference>
<dbReference type="HOGENOM" id="CLU_354934_0_0_1"/>
<feature type="compositionally biased region" description="Polar residues" evidence="1">
    <location>
        <begin position="366"/>
        <end position="379"/>
    </location>
</feature>
<dbReference type="OrthoDB" id="3686254at2759"/>
<sequence>MGTSESFRRLINKFSSKSSLRAANNNQSHLVAPSSSPAQSHPTKHFLLPINPAEVSKHKHDHVPKHLPKHTDGCNEVRYFLYTVLTVRTFGLTKTCPQWVLETCWSWKGKGYELLNMDDHALREICPLFPGSAPIDPSLYKVEDFPPPEVRELIGTALLVAMRECKATMDVRSEHIQQRLVTERKRALTRVTPMPPPNTRRISVDSDLRDRVSSFSSLQDPSTARTSPPPSAPISLGGRQSVITDTVIPDSAREYGRPTVQRQPRPDTLPTPRIEETTSRSGASMSRLGLEVPEQRPMRSYNSVPRQLRNCLSDLSASQQDQGTRNVQAQPQLLLGRLPVAPTVSGYNNITTSNADSNVRQQVYMTSRQPNERQINQPSRYRVQKSSIDDLPSQAHRQYNVGDLRGPGSQTRKQSHMRFPYSVQERQSPQPFAGRQERAPSRAASVPDTNLSCRTYAERLRPSTSTSIHIHIPPYPNPEVIQHTIANEDMYMSQRSRQKRHPSLATSNFPPESLETRAQTHAQWQGKRVLASAARLRQRQDQVRSPAPIQHNDQADVGEWNRAQATDLHRLAEHRERIEKIIAPGKEVDGVVRGSGGRQTCYQMIEQKLKQNQRPQRGTCTTLRGKFLDLPGEIRNQIYSYIIYPDLHSVTIANCAIPEHLAASVLHLPLFRTSHQIRAEALSYLCANIPLRILGVRTANVFFSWAGSAVSDIKSLTIAQVVLDVRRDNVDKFFEVLDTMHGLVEVRLEIVEKFETLEKCKENVEFMRRIKTLEERGVHVWVGSTNGLRGL</sequence>
<gene>
    <name evidence="2" type="ORF">PTRG_02749</name>
</gene>
<evidence type="ECO:0000313" key="3">
    <source>
        <dbReference type="Proteomes" id="UP000001471"/>
    </source>
</evidence>
<dbReference type="Proteomes" id="UP000001471">
    <property type="component" value="Unassembled WGS sequence"/>
</dbReference>
<accession>B2VZA9</accession>
<dbReference type="PANTHER" id="PTHR42085">
    <property type="entry name" value="F-BOX DOMAIN-CONTAINING PROTEIN"/>
    <property type="match status" value="1"/>
</dbReference>
<feature type="region of interest" description="Disordered" evidence="1">
    <location>
        <begin position="366"/>
        <end position="449"/>
    </location>
</feature>
<reference evidence="3" key="1">
    <citation type="journal article" date="2013" name="G3 (Bethesda)">
        <title>Comparative genomics of a plant-pathogenic fungus, Pyrenophora tritici-repentis, reveals transduplication and the impact of repeat elements on pathogenicity and population divergence.</title>
        <authorList>
            <person name="Manning V.A."/>
            <person name="Pandelova I."/>
            <person name="Dhillon B."/>
            <person name="Wilhelm L.J."/>
            <person name="Goodwin S.B."/>
            <person name="Berlin A.M."/>
            <person name="Figueroa M."/>
            <person name="Freitag M."/>
            <person name="Hane J.K."/>
            <person name="Henrissat B."/>
            <person name="Holman W.H."/>
            <person name="Kodira C.D."/>
            <person name="Martin J."/>
            <person name="Oliver R.P."/>
            <person name="Robbertse B."/>
            <person name="Schackwitz W."/>
            <person name="Schwartz D.C."/>
            <person name="Spatafora J.W."/>
            <person name="Turgeon B.G."/>
            <person name="Yandava C."/>
            <person name="Young S."/>
            <person name="Zhou S."/>
            <person name="Zeng Q."/>
            <person name="Grigoriev I.V."/>
            <person name="Ma L.-J."/>
            <person name="Ciuffetti L.M."/>
        </authorList>
    </citation>
    <scope>NUCLEOTIDE SEQUENCE [LARGE SCALE GENOMIC DNA]</scope>
    <source>
        <strain evidence="3">Pt-1C-BFP</strain>
    </source>
</reference>
<dbReference type="GeneID" id="6340972"/>
<feature type="compositionally biased region" description="Basic and acidic residues" evidence="1">
    <location>
        <begin position="202"/>
        <end position="212"/>
    </location>
</feature>
<dbReference type="PANTHER" id="PTHR42085:SF2">
    <property type="entry name" value="F-BOX DOMAIN-CONTAINING PROTEIN"/>
    <property type="match status" value="1"/>
</dbReference>
<dbReference type="AlphaFoldDB" id="B2VZA9"/>